<dbReference type="SUPFAM" id="SSF52467">
    <property type="entry name" value="DHS-like NAD/FAD-binding domain"/>
    <property type="match status" value="1"/>
</dbReference>
<dbReference type="GO" id="GO:0050660">
    <property type="term" value="F:flavin adenine dinucleotide binding"/>
    <property type="evidence" value="ECO:0007669"/>
    <property type="project" value="InterPro"/>
</dbReference>
<dbReference type="PANTHER" id="PTHR43153">
    <property type="entry name" value="ELECTRON TRANSFER FLAVOPROTEIN ALPHA"/>
    <property type="match status" value="1"/>
</dbReference>
<gene>
    <name evidence="5" type="ORF">METZ01_LOCUS28243</name>
</gene>
<protein>
    <recommendedName>
        <fullName evidence="4">Electron transfer flavoprotein alpha/beta-subunit N-terminal domain-containing protein</fullName>
    </recommendedName>
</protein>
<feature type="domain" description="Electron transfer flavoprotein alpha/beta-subunit N-terminal" evidence="4">
    <location>
        <begin position="4"/>
        <end position="186"/>
    </location>
</feature>
<dbReference type="GO" id="GO:0033539">
    <property type="term" value="P:fatty acid beta-oxidation using acyl-CoA dehydrogenase"/>
    <property type="evidence" value="ECO:0007669"/>
    <property type="project" value="TreeGrafter"/>
</dbReference>
<dbReference type="SUPFAM" id="SSF52402">
    <property type="entry name" value="Adenine nucleotide alpha hydrolases-like"/>
    <property type="match status" value="1"/>
</dbReference>
<dbReference type="PANTHER" id="PTHR43153:SF1">
    <property type="entry name" value="ELECTRON TRANSFER FLAVOPROTEIN SUBUNIT ALPHA, MITOCHONDRIAL"/>
    <property type="match status" value="1"/>
</dbReference>
<dbReference type="CDD" id="cd01715">
    <property type="entry name" value="ETF_alpha"/>
    <property type="match status" value="1"/>
</dbReference>
<dbReference type="Gene3D" id="3.40.50.620">
    <property type="entry name" value="HUPs"/>
    <property type="match status" value="1"/>
</dbReference>
<dbReference type="AlphaFoldDB" id="A0A381QAG8"/>
<proteinExistence type="inferred from homology"/>
<organism evidence="5">
    <name type="scientific">marine metagenome</name>
    <dbReference type="NCBI Taxonomy" id="408172"/>
    <lineage>
        <taxon>unclassified sequences</taxon>
        <taxon>metagenomes</taxon>
        <taxon>ecological metagenomes</taxon>
    </lineage>
</organism>
<evidence type="ECO:0000256" key="2">
    <source>
        <dbReference type="ARBA" id="ARBA00022630"/>
    </source>
</evidence>
<dbReference type="Gene3D" id="3.40.50.1220">
    <property type="entry name" value="TPP-binding domain"/>
    <property type="match status" value="1"/>
</dbReference>
<keyword evidence="3" id="KW-0274">FAD</keyword>
<dbReference type="InterPro" id="IPR014731">
    <property type="entry name" value="ETF_asu_C"/>
</dbReference>
<dbReference type="InterPro" id="IPR029035">
    <property type="entry name" value="DHS-like_NAD/FAD-binding_dom"/>
</dbReference>
<name>A0A381QAG8_9ZZZZ</name>
<dbReference type="Pfam" id="PF00766">
    <property type="entry name" value="ETF_alpha"/>
    <property type="match status" value="1"/>
</dbReference>
<dbReference type="InterPro" id="IPR014729">
    <property type="entry name" value="Rossmann-like_a/b/a_fold"/>
</dbReference>
<dbReference type="FunFam" id="3.40.50.1220:FF:000001">
    <property type="entry name" value="Electron transfer flavoprotein, alpha subunit"/>
    <property type="match status" value="1"/>
</dbReference>
<dbReference type="PIRSF" id="PIRSF000089">
    <property type="entry name" value="Electra_flavoP_a"/>
    <property type="match status" value="1"/>
</dbReference>
<evidence type="ECO:0000313" key="5">
    <source>
        <dbReference type="EMBL" id="SUZ75389.1"/>
    </source>
</evidence>
<evidence type="ECO:0000256" key="1">
    <source>
        <dbReference type="ARBA" id="ARBA00005817"/>
    </source>
</evidence>
<keyword evidence="2" id="KW-0285">Flavoprotein</keyword>
<dbReference type="SMART" id="SM00893">
    <property type="entry name" value="ETF"/>
    <property type="match status" value="1"/>
</dbReference>
<dbReference type="InterPro" id="IPR033947">
    <property type="entry name" value="ETF_alpha_N"/>
</dbReference>
<sequence length="320" mass="33731">MSKILIVAEVKNGEIKKNTLELLSFAKSQGLETDAVLSGSGIAEQADVLAGQGASTVYLADDASLEIYNTEQYTSLVTDAVQQSGATQVWLSSSELGRDLCPRLAARHGVGALSDVTQFEVNADQITAQRPCMSTKVIQKCQFSKDGLRVISIRSGFFAAEETSPTTANTVTLSIPVGHAKIKVKEVQVEVSDEVELNEASIIVSAGRGVGGTEGCDFVKPLATELGAAFGASRAVCDAGWLPHKHQVGQTGTMVTPDFYFALGISGAIQHLAGMSGSKVIVAVNKDPDAPIFKVTDYGIVGDLFKAVPVLREEVAKIKT</sequence>
<dbReference type="GO" id="GO:0009055">
    <property type="term" value="F:electron transfer activity"/>
    <property type="evidence" value="ECO:0007669"/>
    <property type="project" value="InterPro"/>
</dbReference>
<dbReference type="InterPro" id="IPR014730">
    <property type="entry name" value="ETF_a/b_N"/>
</dbReference>
<dbReference type="EMBL" id="UINC01001243">
    <property type="protein sequence ID" value="SUZ75389.1"/>
    <property type="molecule type" value="Genomic_DNA"/>
</dbReference>
<reference evidence="5" key="1">
    <citation type="submission" date="2018-05" db="EMBL/GenBank/DDBJ databases">
        <authorList>
            <person name="Lanie J.A."/>
            <person name="Ng W.-L."/>
            <person name="Kazmierczak K.M."/>
            <person name="Andrzejewski T.M."/>
            <person name="Davidsen T.M."/>
            <person name="Wayne K.J."/>
            <person name="Tettelin H."/>
            <person name="Glass J.I."/>
            <person name="Rusch D."/>
            <person name="Podicherti R."/>
            <person name="Tsui H.-C.T."/>
            <person name="Winkler M.E."/>
        </authorList>
    </citation>
    <scope>NUCLEOTIDE SEQUENCE</scope>
</reference>
<comment type="similarity">
    <text evidence="1">Belongs to the ETF alpha-subunit/FixB family.</text>
</comment>
<evidence type="ECO:0000256" key="3">
    <source>
        <dbReference type="ARBA" id="ARBA00022827"/>
    </source>
</evidence>
<accession>A0A381QAG8</accession>
<dbReference type="Pfam" id="PF01012">
    <property type="entry name" value="ETF"/>
    <property type="match status" value="1"/>
</dbReference>
<dbReference type="InterPro" id="IPR001308">
    <property type="entry name" value="ETF_a/FixB"/>
</dbReference>
<evidence type="ECO:0000259" key="4">
    <source>
        <dbReference type="SMART" id="SM00893"/>
    </source>
</evidence>